<dbReference type="PROSITE" id="PS51257">
    <property type="entry name" value="PROKAR_LIPOPROTEIN"/>
    <property type="match status" value="1"/>
</dbReference>
<protein>
    <recommendedName>
        <fullName evidence="5">D-galactarate dehydratase</fullName>
    </recommendedName>
</protein>
<evidence type="ECO:0008006" key="5">
    <source>
        <dbReference type="Google" id="ProtNLM"/>
    </source>
</evidence>
<accession>A0A844WEA4</accession>
<reference evidence="3 4" key="1">
    <citation type="submission" date="2019-11" db="EMBL/GenBank/DDBJ databases">
        <title>Pseudooceanicola pacifica sp. nov., isolated from deep-sea sediment of the Pacific Ocean.</title>
        <authorList>
            <person name="Lyu L."/>
        </authorList>
    </citation>
    <scope>NUCLEOTIDE SEQUENCE [LARGE SCALE GENOMIC DNA]</scope>
    <source>
        <strain evidence="3 4">216_PA32_1</strain>
    </source>
</reference>
<feature type="region of interest" description="Disordered" evidence="1">
    <location>
        <begin position="33"/>
        <end position="98"/>
    </location>
</feature>
<evidence type="ECO:0000313" key="4">
    <source>
        <dbReference type="Proteomes" id="UP000443843"/>
    </source>
</evidence>
<feature type="signal peptide" evidence="2">
    <location>
        <begin position="1"/>
        <end position="19"/>
    </location>
</feature>
<feature type="compositionally biased region" description="Low complexity" evidence="1">
    <location>
        <begin position="37"/>
        <end position="49"/>
    </location>
</feature>
<name>A0A844WEA4_9RHOB</name>
<dbReference type="EMBL" id="WNXQ01000007">
    <property type="protein sequence ID" value="MWB78912.1"/>
    <property type="molecule type" value="Genomic_DNA"/>
</dbReference>
<proteinExistence type="predicted"/>
<comment type="caution">
    <text evidence="3">The sequence shown here is derived from an EMBL/GenBank/DDBJ whole genome shotgun (WGS) entry which is preliminary data.</text>
</comment>
<evidence type="ECO:0000313" key="3">
    <source>
        <dbReference type="EMBL" id="MWB78912.1"/>
    </source>
</evidence>
<dbReference type="RefSeq" id="WP_160383124.1">
    <property type="nucleotide sequence ID" value="NZ_WNXQ01000007.1"/>
</dbReference>
<keyword evidence="2" id="KW-0732">Signal</keyword>
<evidence type="ECO:0000256" key="2">
    <source>
        <dbReference type="SAM" id="SignalP"/>
    </source>
</evidence>
<evidence type="ECO:0000256" key="1">
    <source>
        <dbReference type="SAM" id="MobiDB-lite"/>
    </source>
</evidence>
<sequence length="163" mass="16592">MTRISRSPLAAHAILLALAVAVSGCSVVDRFKPGGRTPEPTEAAMPAPDAGDEAAAGDDAEAAIAADTTAGDEKPADPTPGPAGKLGTTVASLGDPAEPGMWLETPLVKVRGPGQVVYQGRTADVELRPIDGPATSGSRMSLAAFQTLQVSVIDLPTIEVRRK</sequence>
<organism evidence="3 4">
    <name type="scientific">Pseudooceanicola pacificus</name>
    <dbReference type="NCBI Taxonomy" id="2676438"/>
    <lineage>
        <taxon>Bacteria</taxon>
        <taxon>Pseudomonadati</taxon>
        <taxon>Pseudomonadota</taxon>
        <taxon>Alphaproteobacteria</taxon>
        <taxon>Rhodobacterales</taxon>
        <taxon>Paracoccaceae</taxon>
        <taxon>Pseudooceanicola</taxon>
    </lineage>
</organism>
<feature type="chain" id="PRO_5032774835" description="D-galactarate dehydratase" evidence="2">
    <location>
        <begin position="20"/>
        <end position="163"/>
    </location>
</feature>
<gene>
    <name evidence="3" type="ORF">GLS40_12805</name>
</gene>
<dbReference type="Proteomes" id="UP000443843">
    <property type="component" value="Unassembled WGS sequence"/>
</dbReference>
<feature type="compositionally biased region" description="Acidic residues" evidence="1">
    <location>
        <begin position="50"/>
        <end position="61"/>
    </location>
</feature>
<dbReference type="AlphaFoldDB" id="A0A844WEA4"/>
<keyword evidence="4" id="KW-1185">Reference proteome</keyword>